<evidence type="ECO:0008006" key="3">
    <source>
        <dbReference type="Google" id="ProtNLM"/>
    </source>
</evidence>
<sequence length="110" mass="12551">MDLAPELLGLILSLLQKHALKKARLVSKAWEKAAVPYLFDAVFMSRNPVELSTAEAVIDQFGYHLRTLTFSAVYYKAICKTAFRQEVAQQRRLSMKQPSRDLHTGYGYDN</sequence>
<protein>
    <recommendedName>
        <fullName evidence="3">F-box domain-containing protein</fullName>
    </recommendedName>
</protein>
<dbReference type="InterPro" id="IPR036047">
    <property type="entry name" value="F-box-like_dom_sf"/>
</dbReference>
<evidence type="ECO:0000313" key="2">
    <source>
        <dbReference type="Proteomes" id="UP000664534"/>
    </source>
</evidence>
<evidence type="ECO:0000313" key="1">
    <source>
        <dbReference type="EMBL" id="CAF9942669.1"/>
    </source>
</evidence>
<dbReference type="OrthoDB" id="5422579at2759"/>
<proteinExistence type="predicted"/>
<reference evidence="1" key="1">
    <citation type="submission" date="2021-03" db="EMBL/GenBank/DDBJ databases">
        <authorList>
            <person name="Tagirdzhanova G."/>
        </authorList>
    </citation>
    <scope>NUCLEOTIDE SEQUENCE</scope>
</reference>
<name>A0A8H3J8L6_9LECA</name>
<dbReference type="SUPFAM" id="SSF81383">
    <property type="entry name" value="F-box domain"/>
    <property type="match status" value="1"/>
</dbReference>
<dbReference type="EMBL" id="CAJPDT010000209">
    <property type="protein sequence ID" value="CAF9942669.1"/>
    <property type="molecule type" value="Genomic_DNA"/>
</dbReference>
<organism evidence="1 2">
    <name type="scientific">Imshaugia aleurites</name>
    <dbReference type="NCBI Taxonomy" id="172621"/>
    <lineage>
        <taxon>Eukaryota</taxon>
        <taxon>Fungi</taxon>
        <taxon>Dikarya</taxon>
        <taxon>Ascomycota</taxon>
        <taxon>Pezizomycotina</taxon>
        <taxon>Lecanoromycetes</taxon>
        <taxon>OSLEUM clade</taxon>
        <taxon>Lecanoromycetidae</taxon>
        <taxon>Lecanorales</taxon>
        <taxon>Lecanorineae</taxon>
        <taxon>Parmeliaceae</taxon>
        <taxon>Imshaugia</taxon>
    </lineage>
</organism>
<dbReference type="Proteomes" id="UP000664534">
    <property type="component" value="Unassembled WGS sequence"/>
</dbReference>
<dbReference type="AlphaFoldDB" id="A0A8H3J8L6"/>
<keyword evidence="2" id="KW-1185">Reference proteome</keyword>
<accession>A0A8H3J8L6</accession>
<comment type="caution">
    <text evidence="1">The sequence shown here is derived from an EMBL/GenBank/DDBJ whole genome shotgun (WGS) entry which is preliminary data.</text>
</comment>
<gene>
    <name evidence="1" type="ORF">IMSHALPRED_004351</name>
</gene>